<keyword evidence="4 7" id="KW-1133">Transmembrane helix</keyword>
<sequence length="583" mass="61968">MAHDNDKAATPHLDQTNPTVNALPDQNSLTSPHGHDGDTALDASTPSEEDAIRYPSGFKLFALMLGLQLAVLCVSLDNTIIATAIPKITDQFQALSDVGWYGSAYLLTFCALTLLFGRLYKMFSVKWVFLSCLALFEIGSLICAVAPSSVALIIGRAIAGLGGSGIFSGALVILAYTTPLAKRPIYTGLFGAMYGIASIIGPLVGGAFADHVTWRWCFYINLPFGAVTATSLILFLHLPKRQKNHAAGTSFWQTINSFDPFGTIFFLASVICILLALFWGGSKYSWGSGRIVALLVVFAILLVAFTVVQYFVGENATIPGRLIKQRSLASAAAFAMFVGASFFVNIYYIPIWFQVVRDTSATTAGVNTLPLLISFTVGAMGAGSVVTKLGYPTPFMYALSVIGSIGAGLLNLYTVDISTGKWIGYQILFGFGIGIGMQQPILLVQAVVPLSDVPIGTAIIIFSQMFGGSLFISVAQNVFITKLVEGLAGISNLGVDPKSIAGAGATTDPSLFGITDPAVLSQMKVVYNNALVWTFKIALITTCLSALAVLGMEWKSVKAEEKPTNNGEVSTDSTEIDVAKRGL</sequence>
<evidence type="ECO:0000256" key="1">
    <source>
        <dbReference type="ARBA" id="ARBA00004141"/>
    </source>
</evidence>
<evidence type="ECO:0000256" key="3">
    <source>
        <dbReference type="ARBA" id="ARBA00022692"/>
    </source>
</evidence>
<feature type="transmembrane region" description="Helical" evidence="7">
    <location>
        <begin position="394"/>
        <end position="413"/>
    </location>
</feature>
<evidence type="ECO:0000313" key="10">
    <source>
        <dbReference type="Proteomes" id="UP000030106"/>
    </source>
</evidence>
<feature type="region of interest" description="Disordered" evidence="6">
    <location>
        <begin position="1"/>
        <end position="44"/>
    </location>
</feature>
<dbReference type="FunFam" id="1.20.1250.20:FF:000196">
    <property type="entry name" value="MFS toxin efflux pump (AflT)"/>
    <property type="match status" value="1"/>
</dbReference>
<dbReference type="SUPFAM" id="SSF103473">
    <property type="entry name" value="MFS general substrate transporter"/>
    <property type="match status" value="2"/>
</dbReference>
<feature type="transmembrane region" description="Helical" evidence="7">
    <location>
        <begin position="60"/>
        <end position="86"/>
    </location>
</feature>
<proteinExistence type="predicted"/>
<keyword evidence="5 7" id="KW-0472">Membrane</keyword>
<dbReference type="PANTHER" id="PTHR23501:SF199">
    <property type="entry name" value="MFS EFFLUX TRANSPORTER INPD-RELATED"/>
    <property type="match status" value="1"/>
</dbReference>
<dbReference type="GO" id="GO:0005886">
    <property type="term" value="C:plasma membrane"/>
    <property type="evidence" value="ECO:0007669"/>
    <property type="project" value="TreeGrafter"/>
</dbReference>
<feature type="transmembrane region" description="Helical" evidence="7">
    <location>
        <begin position="328"/>
        <end position="349"/>
    </location>
</feature>
<feature type="transmembrane region" description="Helical" evidence="7">
    <location>
        <begin position="127"/>
        <end position="147"/>
    </location>
</feature>
<keyword evidence="3 7" id="KW-0812">Transmembrane</keyword>
<feature type="transmembrane region" description="Helical" evidence="7">
    <location>
        <begin position="425"/>
        <end position="448"/>
    </location>
</feature>
<feature type="transmembrane region" description="Helical" evidence="7">
    <location>
        <begin position="153"/>
        <end position="176"/>
    </location>
</feature>
<feature type="transmembrane region" description="Helical" evidence="7">
    <location>
        <begin position="188"/>
        <end position="208"/>
    </location>
</feature>
<feature type="transmembrane region" description="Helical" evidence="7">
    <location>
        <begin position="258"/>
        <end position="279"/>
    </location>
</feature>
<evidence type="ECO:0000256" key="7">
    <source>
        <dbReference type="SAM" id="Phobius"/>
    </source>
</evidence>
<evidence type="ECO:0000256" key="2">
    <source>
        <dbReference type="ARBA" id="ARBA00022448"/>
    </source>
</evidence>
<feature type="compositionally biased region" description="Polar residues" evidence="6">
    <location>
        <begin position="564"/>
        <end position="573"/>
    </location>
</feature>
<dbReference type="EMBL" id="ANFO01000690">
    <property type="protein sequence ID" value="KGQ07401.1"/>
    <property type="molecule type" value="Genomic_DNA"/>
</dbReference>
<name>A0A0A2VHP0_BEABA</name>
<keyword evidence="2" id="KW-0813">Transport</keyword>
<organism evidence="9 10">
    <name type="scientific">Beauveria bassiana D1-5</name>
    <dbReference type="NCBI Taxonomy" id="1245745"/>
    <lineage>
        <taxon>Eukaryota</taxon>
        <taxon>Fungi</taxon>
        <taxon>Dikarya</taxon>
        <taxon>Ascomycota</taxon>
        <taxon>Pezizomycotina</taxon>
        <taxon>Sordariomycetes</taxon>
        <taxon>Hypocreomycetidae</taxon>
        <taxon>Hypocreales</taxon>
        <taxon>Cordycipitaceae</taxon>
        <taxon>Beauveria</taxon>
    </lineage>
</organism>
<feature type="transmembrane region" description="Helical" evidence="7">
    <location>
        <begin position="530"/>
        <end position="552"/>
    </location>
</feature>
<comment type="subcellular location">
    <subcellularLocation>
        <location evidence="1">Membrane</location>
        <topology evidence="1">Multi-pass membrane protein</topology>
    </subcellularLocation>
</comment>
<dbReference type="CDD" id="cd17502">
    <property type="entry name" value="MFS_Azr1_MDR_like"/>
    <property type="match status" value="1"/>
</dbReference>
<dbReference type="GO" id="GO:0022857">
    <property type="term" value="F:transmembrane transporter activity"/>
    <property type="evidence" value="ECO:0007669"/>
    <property type="project" value="InterPro"/>
</dbReference>
<protein>
    <submittedName>
        <fullName evidence="9">Putative HC-toxin efflux carrier TOXA</fullName>
    </submittedName>
</protein>
<dbReference type="InterPro" id="IPR011701">
    <property type="entry name" value="MFS"/>
</dbReference>
<evidence type="ECO:0000256" key="6">
    <source>
        <dbReference type="SAM" id="MobiDB-lite"/>
    </source>
</evidence>
<feature type="domain" description="Major facilitator superfamily (MFS) profile" evidence="8">
    <location>
        <begin position="63"/>
        <end position="557"/>
    </location>
</feature>
<feature type="transmembrane region" description="Helical" evidence="7">
    <location>
        <begin position="220"/>
        <end position="238"/>
    </location>
</feature>
<feature type="region of interest" description="Disordered" evidence="6">
    <location>
        <begin position="561"/>
        <end position="583"/>
    </location>
</feature>
<gene>
    <name evidence="9" type="ORF">BBAD15_g7275</name>
</gene>
<feature type="transmembrane region" description="Helical" evidence="7">
    <location>
        <begin position="98"/>
        <end position="120"/>
    </location>
</feature>
<dbReference type="InterPro" id="IPR020846">
    <property type="entry name" value="MFS_dom"/>
</dbReference>
<dbReference type="PROSITE" id="PS50850">
    <property type="entry name" value="MFS"/>
    <property type="match status" value="1"/>
</dbReference>
<dbReference type="OrthoDB" id="10021397at2759"/>
<dbReference type="eggNOG" id="KOG0254">
    <property type="taxonomic scope" value="Eukaryota"/>
</dbReference>
<evidence type="ECO:0000259" key="8">
    <source>
        <dbReference type="PROSITE" id="PS50850"/>
    </source>
</evidence>
<feature type="transmembrane region" description="Helical" evidence="7">
    <location>
        <begin position="291"/>
        <end position="312"/>
    </location>
</feature>
<dbReference type="Gene3D" id="1.20.1250.20">
    <property type="entry name" value="MFS general substrate transporter like domains"/>
    <property type="match status" value="1"/>
</dbReference>
<dbReference type="Proteomes" id="UP000030106">
    <property type="component" value="Unassembled WGS sequence"/>
</dbReference>
<evidence type="ECO:0000256" key="5">
    <source>
        <dbReference type="ARBA" id="ARBA00023136"/>
    </source>
</evidence>
<dbReference type="PANTHER" id="PTHR23501">
    <property type="entry name" value="MAJOR FACILITATOR SUPERFAMILY"/>
    <property type="match status" value="1"/>
</dbReference>
<comment type="caution">
    <text evidence="9">The sequence shown here is derived from an EMBL/GenBank/DDBJ whole genome shotgun (WGS) entry which is preliminary data.</text>
</comment>
<dbReference type="HOGENOM" id="CLU_000960_22_1_1"/>
<reference evidence="9 10" key="1">
    <citation type="submission" date="2012-10" db="EMBL/GenBank/DDBJ databases">
        <title>Genome sequencing and analysis of entomopathogenic fungi Beauveria bassiana D1-5.</title>
        <authorList>
            <person name="Li Q."/>
            <person name="Wang L."/>
            <person name="Zhang Z."/>
            <person name="Wang Q."/>
            <person name="Ren J."/>
            <person name="Wang M."/>
            <person name="Xu W."/>
            <person name="Wang J."/>
            <person name="Lu Y."/>
            <person name="Du Q."/>
            <person name="Sun Z."/>
        </authorList>
    </citation>
    <scope>NUCLEOTIDE SEQUENCE [LARGE SCALE GENOMIC DNA]</scope>
    <source>
        <strain evidence="9 10">D1-5</strain>
    </source>
</reference>
<evidence type="ECO:0000313" key="9">
    <source>
        <dbReference type="EMBL" id="KGQ07401.1"/>
    </source>
</evidence>
<dbReference type="AlphaFoldDB" id="A0A0A2VHP0"/>
<dbReference type="FunFam" id="1.20.1720.10:FF:000012">
    <property type="entry name" value="MFS toxin efflux pump (AflT)"/>
    <property type="match status" value="1"/>
</dbReference>
<feature type="transmembrane region" description="Helical" evidence="7">
    <location>
        <begin position="455"/>
        <end position="475"/>
    </location>
</feature>
<accession>A0A0A2VHP0</accession>
<feature type="compositionally biased region" description="Polar residues" evidence="6">
    <location>
        <begin position="13"/>
        <end position="31"/>
    </location>
</feature>
<dbReference type="Pfam" id="PF07690">
    <property type="entry name" value="MFS_1"/>
    <property type="match status" value="1"/>
</dbReference>
<dbReference type="InterPro" id="IPR036259">
    <property type="entry name" value="MFS_trans_sf"/>
</dbReference>
<evidence type="ECO:0000256" key="4">
    <source>
        <dbReference type="ARBA" id="ARBA00022989"/>
    </source>
</evidence>